<protein>
    <submittedName>
        <fullName evidence="1">Uncharacterized protein</fullName>
    </submittedName>
</protein>
<sequence>MKQTSTLSTRRLAFSFFLFSHESIAAINSSYLRSHLSVEE</sequence>
<reference evidence="1" key="1">
    <citation type="submission" date="2018-02" db="EMBL/GenBank/DDBJ databases">
        <title>Rhizophora mucronata_Transcriptome.</title>
        <authorList>
            <person name="Meera S.P."/>
            <person name="Sreeshan A."/>
            <person name="Augustine A."/>
        </authorList>
    </citation>
    <scope>NUCLEOTIDE SEQUENCE</scope>
    <source>
        <tissue evidence="1">Leaf</tissue>
    </source>
</reference>
<accession>A0A2P2P4S7</accession>
<name>A0A2P2P4S7_RHIMU</name>
<dbReference type="EMBL" id="GGEC01069169">
    <property type="protein sequence ID" value="MBX49653.1"/>
    <property type="molecule type" value="Transcribed_RNA"/>
</dbReference>
<evidence type="ECO:0000313" key="1">
    <source>
        <dbReference type="EMBL" id="MBX49653.1"/>
    </source>
</evidence>
<organism evidence="1">
    <name type="scientific">Rhizophora mucronata</name>
    <name type="common">Asiatic mangrove</name>
    <dbReference type="NCBI Taxonomy" id="61149"/>
    <lineage>
        <taxon>Eukaryota</taxon>
        <taxon>Viridiplantae</taxon>
        <taxon>Streptophyta</taxon>
        <taxon>Embryophyta</taxon>
        <taxon>Tracheophyta</taxon>
        <taxon>Spermatophyta</taxon>
        <taxon>Magnoliopsida</taxon>
        <taxon>eudicotyledons</taxon>
        <taxon>Gunneridae</taxon>
        <taxon>Pentapetalae</taxon>
        <taxon>rosids</taxon>
        <taxon>fabids</taxon>
        <taxon>Malpighiales</taxon>
        <taxon>Rhizophoraceae</taxon>
        <taxon>Rhizophora</taxon>
    </lineage>
</organism>
<proteinExistence type="predicted"/>
<dbReference type="AlphaFoldDB" id="A0A2P2P4S7"/>